<comment type="caution">
    <text evidence="6">The sequence shown here is derived from an EMBL/GenBank/DDBJ whole genome shotgun (WGS) entry which is preliminary data.</text>
</comment>
<dbReference type="Proteomes" id="UP001595891">
    <property type="component" value="Unassembled WGS sequence"/>
</dbReference>
<dbReference type="SUPFAM" id="SSF51905">
    <property type="entry name" value="FAD/NAD(P)-binding domain"/>
    <property type="match status" value="1"/>
</dbReference>
<dbReference type="PANTHER" id="PTHR47178:SF5">
    <property type="entry name" value="FAD-BINDING DOMAIN-CONTAINING PROTEIN"/>
    <property type="match status" value="1"/>
</dbReference>
<sequence length="380" mass="39944">MKVIVIGAGLGGLGLAHALLAQGVHAEVFERDTALTARFQGYRVGLGEQGLAALERCVPVRLHPLLRAVSGELTGDGRVVGPQLQEYGSTPRQDEGLLFDRHVLRHLLYAGLEEHVRFGARLESYEYLPGGGVRACFAGGATATADLLVGADGMGSTVRRRLLPSVRILDTGIGGVIGRTPMTARLAGLVPGWSTVVADGDLRLFIGKMPFARPPREAAAELAPGVVLPDTRSYLRWVLLLPDDRPGPWQDAEEPEDGIDVVAGLVAGWHPLLREMIAQGDRDNSGMGPIRYADPIGPWPAGPVTLLGDAAHPMPPGGLGANLAFGDAVSLAGSLGAVREGRAELLEAVAGYEERMRQAAAGVHADAMGTLDMITGARGR</sequence>
<evidence type="ECO:0000313" key="6">
    <source>
        <dbReference type="EMBL" id="MFC4587676.1"/>
    </source>
</evidence>
<evidence type="ECO:0000256" key="2">
    <source>
        <dbReference type="ARBA" id="ARBA00022827"/>
    </source>
</evidence>
<reference evidence="7" key="1">
    <citation type="journal article" date="2019" name="Int. J. Syst. Evol. Microbiol.">
        <title>The Global Catalogue of Microorganisms (GCM) 10K type strain sequencing project: providing services to taxonomists for standard genome sequencing and annotation.</title>
        <authorList>
            <consortium name="The Broad Institute Genomics Platform"/>
            <consortium name="The Broad Institute Genome Sequencing Center for Infectious Disease"/>
            <person name="Wu L."/>
            <person name="Ma J."/>
        </authorList>
    </citation>
    <scope>NUCLEOTIDE SEQUENCE [LARGE SCALE GENOMIC DNA]</scope>
    <source>
        <strain evidence="7">CCUG 49560</strain>
    </source>
</reference>
<organism evidence="6 7">
    <name type="scientific">Sphaerisporangium corydalis</name>
    <dbReference type="NCBI Taxonomy" id="1441875"/>
    <lineage>
        <taxon>Bacteria</taxon>
        <taxon>Bacillati</taxon>
        <taxon>Actinomycetota</taxon>
        <taxon>Actinomycetes</taxon>
        <taxon>Streptosporangiales</taxon>
        <taxon>Streptosporangiaceae</taxon>
        <taxon>Sphaerisporangium</taxon>
    </lineage>
</organism>
<dbReference type="InterPro" id="IPR002938">
    <property type="entry name" value="FAD-bd"/>
</dbReference>
<keyword evidence="7" id="KW-1185">Reference proteome</keyword>
<dbReference type="RefSeq" id="WP_262840441.1">
    <property type="nucleotide sequence ID" value="NZ_JANZYP010000001.1"/>
</dbReference>
<name>A0ABV9EDR9_9ACTN</name>
<keyword evidence="4" id="KW-0503">Monooxygenase</keyword>
<evidence type="ECO:0000256" key="4">
    <source>
        <dbReference type="ARBA" id="ARBA00023033"/>
    </source>
</evidence>
<dbReference type="Gene3D" id="3.50.50.60">
    <property type="entry name" value="FAD/NAD(P)-binding domain"/>
    <property type="match status" value="1"/>
</dbReference>
<evidence type="ECO:0000256" key="3">
    <source>
        <dbReference type="ARBA" id="ARBA00023002"/>
    </source>
</evidence>
<proteinExistence type="predicted"/>
<evidence type="ECO:0000313" key="7">
    <source>
        <dbReference type="Proteomes" id="UP001595891"/>
    </source>
</evidence>
<keyword evidence="3" id="KW-0560">Oxidoreductase</keyword>
<dbReference type="PANTHER" id="PTHR47178">
    <property type="entry name" value="MONOOXYGENASE, FAD-BINDING"/>
    <property type="match status" value="1"/>
</dbReference>
<feature type="domain" description="FAD-binding" evidence="5">
    <location>
        <begin position="298"/>
        <end position="361"/>
    </location>
</feature>
<protein>
    <submittedName>
        <fullName evidence="6">FAD-dependent oxidoreductase</fullName>
    </submittedName>
</protein>
<accession>A0ABV9EDR9</accession>
<evidence type="ECO:0000256" key="1">
    <source>
        <dbReference type="ARBA" id="ARBA00022630"/>
    </source>
</evidence>
<gene>
    <name evidence="6" type="ORF">ACFO8L_16395</name>
</gene>
<dbReference type="PRINTS" id="PR00420">
    <property type="entry name" value="RNGMNOXGNASE"/>
</dbReference>
<keyword evidence="1" id="KW-0285">Flavoprotein</keyword>
<dbReference type="InterPro" id="IPR036188">
    <property type="entry name" value="FAD/NAD-bd_sf"/>
</dbReference>
<keyword evidence="2" id="KW-0274">FAD</keyword>
<dbReference type="Pfam" id="PF01494">
    <property type="entry name" value="FAD_binding_3"/>
    <property type="match status" value="1"/>
</dbReference>
<dbReference type="EMBL" id="JBHSFN010000009">
    <property type="protein sequence ID" value="MFC4587676.1"/>
    <property type="molecule type" value="Genomic_DNA"/>
</dbReference>
<evidence type="ECO:0000259" key="5">
    <source>
        <dbReference type="Pfam" id="PF01494"/>
    </source>
</evidence>